<dbReference type="STRING" id="42253.NITMOv2_4763"/>
<dbReference type="SUPFAM" id="SSF56935">
    <property type="entry name" value="Porins"/>
    <property type="match status" value="1"/>
</dbReference>
<name>A0A0K2GKH6_NITMO</name>
<evidence type="ECO:0008006" key="3">
    <source>
        <dbReference type="Google" id="ProtNLM"/>
    </source>
</evidence>
<accession>A0A0K2GKH6</accession>
<gene>
    <name evidence="1" type="ORF">NITMOv2_4763</name>
</gene>
<protein>
    <recommendedName>
        <fullName evidence="3">Porin</fullName>
    </recommendedName>
</protein>
<dbReference type="OrthoDB" id="9774063at2"/>
<evidence type="ECO:0000313" key="2">
    <source>
        <dbReference type="Proteomes" id="UP000069205"/>
    </source>
</evidence>
<sequence>MTRRQVLIVGVIVGGLVCMAVRETGAAEWSAEPSMAVKGEYNSNLTLSSIPGEVWGHWMSPSVRFAGSTERLEVSGKAAADFVTYYGDQNRSLTNLYFPLTVRYTSERDVFGLDGGFTRDNTLMSELRQTGAVLSFTQRNMLSVSPSWTRTVTENLSLQVGYQFANATYENGSRLGLFDYDLHGGNLGASYKPTERDTVQLTGSYSKVDIPDNGLKIGNTGAALSFTHAFSESTSGTVFGGPKFLDQTLTVGSTSLADKQIIWAFGGSIGTKWEDAQASLDASRDVNVSGLGVLLRTDRLGAAASKDVTENVTVSLAGAVYLVQAVPVQGTGGIQIAETRVITVSPAVTWKLAQWWTLEAAYTYADRQIDANDDRSHGHSMFLRLTYIVPKLSFSR</sequence>
<dbReference type="RefSeq" id="WP_053381839.1">
    <property type="nucleotide sequence ID" value="NZ_CP011801.1"/>
</dbReference>
<dbReference type="EMBL" id="CP011801">
    <property type="protein sequence ID" value="ALA61132.1"/>
    <property type="molecule type" value="Genomic_DNA"/>
</dbReference>
<reference evidence="1 2" key="1">
    <citation type="journal article" date="2015" name="Proc. Natl. Acad. Sci. U.S.A.">
        <title>Expanded metabolic versatility of ubiquitous nitrite-oxidizing bacteria from the genus Nitrospira.</title>
        <authorList>
            <person name="Koch H."/>
            <person name="Lucker S."/>
            <person name="Albertsen M."/>
            <person name="Kitzinger K."/>
            <person name="Herbold C."/>
            <person name="Spieck E."/>
            <person name="Nielsen P.H."/>
            <person name="Wagner M."/>
            <person name="Daims H."/>
        </authorList>
    </citation>
    <scope>NUCLEOTIDE SEQUENCE [LARGE SCALE GENOMIC DNA]</scope>
    <source>
        <strain evidence="1 2">NSP M-1</strain>
    </source>
</reference>
<evidence type="ECO:0000313" key="1">
    <source>
        <dbReference type="EMBL" id="ALA61132.1"/>
    </source>
</evidence>
<dbReference type="Proteomes" id="UP000069205">
    <property type="component" value="Chromosome"/>
</dbReference>
<organism evidence="1 2">
    <name type="scientific">Nitrospira moscoviensis</name>
    <dbReference type="NCBI Taxonomy" id="42253"/>
    <lineage>
        <taxon>Bacteria</taxon>
        <taxon>Pseudomonadati</taxon>
        <taxon>Nitrospirota</taxon>
        <taxon>Nitrospiria</taxon>
        <taxon>Nitrospirales</taxon>
        <taxon>Nitrospiraceae</taxon>
        <taxon>Nitrospira</taxon>
    </lineage>
</organism>
<dbReference type="AlphaFoldDB" id="A0A0K2GKH6"/>
<dbReference type="KEGG" id="nmv:NITMOv2_4763"/>
<dbReference type="PATRIC" id="fig|42253.5.peg.4695"/>
<keyword evidence="2" id="KW-1185">Reference proteome</keyword>
<proteinExistence type="predicted"/>